<evidence type="ECO:0000256" key="1">
    <source>
        <dbReference type="SAM" id="MobiDB-lite"/>
    </source>
</evidence>
<feature type="chain" id="PRO_5019354257" evidence="2">
    <location>
        <begin position="23"/>
        <end position="331"/>
    </location>
</feature>
<reference evidence="3" key="1">
    <citation type="journal article" date="2018" name="J. Ind. Microbiol. Biotechnol.">
        <title>Genome mining reveals uncommon alkylpyrones as type III PKS products from myxobacteria.</title>
        <authorList>
            <person name="Hug J.J."/>
            <person name="Panter F."/>
            <person name="Krug D."/>
            <person name="Muller R."/>
        </authorList>
    </citation>
    <scope>NUCLEOTIDE SEQUENCE</scope>
    <source>
        <strain evidence="3">SBSr021</strain>
    </source>
</reference>
<evidence type="ECO:0000256" key="2">
    <source>
        <dbReference type="SAM" id="SignalP"/>
    </source>
</evidence>
<evidence type="ECO:0000313" key="3">
    <source>
        <dbReference type="EMBL" id="AYM54562.1"/>
    </source>
</evidence>
<proteinExistence type="predicted"/>
<sequence>MRQAISIALATALFTATIPALAQPPSRALHLTYSLAQGTETCPSERGFRHIIATHFAGRDPFTGAGAERIAITITRHLNAFHAEIAHYAADGHQTGVRRLQSGTTCNDLIGQVATALDFLLSPPIPPPASDTPPPLPAPTLDTPALPQLAPAPTADTAPAPSPPSRGPRPLVGLGAALPMGTVPAGITAGFSAFAGLRWETLSLNLEARADLPGATSVQFGGGSGERRFIGGSVVPCAHYRRIFGCGVATIGIVTSDGTNGAHGDHNSPNLLLGGRFGIEAPLPITKHLFAQLTGDLLVPVARYRIRINDSEVWEPDAVSWMPALRLLAIF</sequence>
<organism evidence="3">
    <name type="scientific">Racemicystis crocea</name>
    <dbReference type="NCBI Taxonomy" id="1707966"/>
    <lineage>
        <taxon>Bacteria</taxon>
        <taxon>Pseudomonadati</taxon>
        <taxon>Myxococcota</taxon>
        <taxon>Polyangia</taxon>
        <taxon>Polyangiales</taxon>
        <taxon>Polyangiaceae</taxon>
    </lineage>
</organism>
<feature type="signal peptide" evidence="2">
    <location>
        <begin position="1"/>
        <end position="22"/>
    </location>
</feature>
<protein>
    <submittedName>
        <fullName evidence="3">Uncharacterized protein</fullName>
    </submittedName>
</protein>
<feature type="region of interest" description="Disordered" evidence="1">
    <location>
        <begin position="122"/>
        <end position="173"/>
    </location>
</feature>
<keyword evidence="2" id="KW-0732">Signal</keyword>
<dbReference type="EMBL" id="MH908924">
    <property type="protein sequence ID" value="AYM54562.1"/>
    <property type="molecule type" value="Genomic_DNA"/>
</dbReference>
<feature type="compositionally biased region" description="Low complexity" evidence="1">
    <location>
        <begin position="139"/>
        <end position="159"/>
    </location>
</feature>
<feature type="compositionally biased region" description="Pro residues" evidence="1">
    <location>
        <begin position="123"/>
        <end position="138"/>
    </location>
</feature>
<accession>A0A3S7V0Q8</accession>
<dbReference type="AlphaFoldDB" id="A0A3S7V0Q8"/>
<name>A0A3S7V0Q8_9BACT</name>